<dbReference type="InterPro" id="IPR021109">
    <property type="entry name" value="Peptidase_aspartic_dom_sf"/>
</dbReference>
<proteinExistence type="predicted"/>
<dbReference type="InterPro" id="IPR032567">
    <property type="entry name" value="RTL1-rel"/>
</dbReference>
<dbReference type="KEGG" id="vra:106753349"/>
<keyword evidence="2" id="KW-1185">Reference proteome</keyword>
<feature type="compositionally biased region" description="Low complexity" evidence="1">
    <location>
        <begin position="61"/>
        <end position="97"/>
    </location>
</feature>
<dbReference type="CDD" id="cd00303">
    <property type="entry name" value="retropepsin_like"/>
    <property type="match status" value="1"/>
</dbReference>
<dbReference type="RefSeq" id="XP_014490634.1">
    <property type="nucleotide sequence ID" value="XM_014635148.1"/>
</dbReference>
<dbReference type="Gene3D" id="2.40.70.10">
    <property type="entry name" value="Acid Proteases"/>
    <property type="match status" value="1"/>
</dbReference>
<dbReference type="AlphaFoldDB" id="A0A1S3TA42"/>
<dbReference type="Pfam" id="PF08284">
    <property type="entry name" value="RVP_2"/>
    <property type="match status" value="1"/>
</dbReference>
<dbReference type="PANTHER" id="PTHR15503:SF45">
    <property type="entry name" value="RNA-DIRECTED DNA POLYMERASE HOMOLOG"/>
    <property type="match status" value="1"/>
</dbReference>
<evidence type="ECO:0000313" key="2">
    <source>
        <dbReference type="Proteomes" id="UP000087766"/>
    </source>
</evidence>
<accession>A0A1S3TA42</accession>
<name>A0A1S3TA42_VIGRR</name>
<dbReference type="OrthoDB" id="1751327at2759"/>
<evidence type="ECO:0000313" key="3">
    <source>
        <dbReference type="RefSeq" id="XP_014490634.1"/>
    </source>
</evidence>
<organism evidence="2 3">
    <name type="scientific">Vigna radiata var. radiata</name>
    <name type="common">Mung bean</name>
    <name type="synonym">Phaseolus aureus</name>
    <dbReference type="NCBI Taxonomy" id="3916"/>
    <lineage>
        <taxon>Eukaryota</taxon>
        <taxon>Viridiplantae</taxon>
        <taxon>Streptophyta</taxon>
        <taxon>Embryophyta</taxon>
        <taxon>Tracheophyta</taxon>
        <taxon>Spermatophyta</taxon>
        <taxon>Magnoliopsida</taxon>
        <taxon>eudicotyledons</taxon>
        <taxon>Gunneridae</taxon>
        <taxon>Pentapetalae</taxon>
        <taxon>rosids</taxon>
        <taxon>fabids</taxon>
        <taxon>Fabales</taxon>
        <taxon>Fabaceae</taxon>
        <taxon>Papilionoideae</taxon>
        <taxon>50 kb inversion clade</taxon>
        <taxon>NPAAA clade</taxon>
        <taxon>indigoferoid/millettioid clade</taxon>
        <taxon>Phaseoleae</taxon>
        <taxon>Vigna</taxon>
    </lineage>
</organism>
<evidence type="ECO:0000256" key="1">
    <source>
        <dbReference type="SAM" id="MobiDB-lite"/>
    </source>
</evidence>
<gene>
    <name evidence="3" type="primary">LOC106753349</name>
</gene>
<dbReference type="Proteomes" id="UP000087766">
    <property type="component" value="Unplaced"/>
</dbReference>
<dbReference type="GeneID" id="106753349"/>
<dbReference type="PANTHER" id="PTHR15503">
    <property type="entry name" value="LDOC1 RELATED"/>
    <property type="match status" value="1"/>
</dbReference>
<reference evidence="3" key="1">
    <citation type="submission" date="2025-08" db="UniProtKB">
        <authorList>
            <consortium name="RefSeq"/>
        </authorList>
    </citation>
    <scope>IDENTIFICATION</scope>
    <source>
        <tissue evidence="3">Leaf</tissue>
    </source>
</reference>
<protein>
    <submittedName>
        <fullName evidence="3">Uncharacterized protein LOC106753349</fullName>
    </submittedName>
</protein>
<sequence>MAVDEEWQCRKFENGLRGDIKVLVKGLRIREFSALVEMAYEMEKTKKEAERPQTSQSQPLRVSGPVVSRGGSSFRRTPFSRPTSSGSTGSSSQSSGQSSFASPVRCFKCGEPHLQAAGWTLWQRLSIIKRTGPQPRQAGRTIQRGSVKPQATGRVYALTRAKAASAGNLIISSCILFGASCVTLFDSGATNSFVSEACVERLGRVVREFPCDLVVSTLAAGLVRTADVCSRCPIEVEGRKFRVNLICFPL</sequence>
<feature type="region of interest" description="Disordered" evidence="1">
    <location>
        <begin position="46"/>
        <end position="97"/>
    </location>
</feature>